<keyword evidence="1" id="KW-0479">Metal-binding</keyword>
<protein>
    <recommendedName>
        <fullName evidence="4">Zn(2)-C6 fungal-type domain-containing protein</fullName>
    </recommendedName>
</protein>
<reference evidence="5" key="1">
    <citation type="journal article" date="2020" name="Stud. Mycol.">
        <title>101 Dothideomycetes genomes: a test case for predicting lifestyles and emergence of pathogens.</title>
        <authorList>
            <person name="Haridas S."/>
            <person name="Albert R."/>
            <person name="Binder M."/>
            <person name="Bloem J."/>
            <person name="Labutti K."/>
            <person name="Salamov A."/>
            <person name="Andreopoulos B."/>
            <person name="Baker S."/>
            <person name="Barry K."/>
            <person name="Bills G."/>
            <person name="Bluhm B."/>
            <person name="Cannon C."/>
            <person name="Castanera R."/>
            <person name="Culley D."/>
            <person name="Daum C."/>
            <person name="Ezra D."/>
            <person name="Gonzalez J."/>
            <person name="Henrissat B."/>
            <person name="Kuo A."/>
            <person name="Liang C."/>
            <person name="Lipzen A."/>
            <person name="Lutzoni F."/>
            <person name="Magnuson J."/>
            <person name="Mondo S."/>
            <person name="Nolan M."/>
            <person name="Ohm R."/>
            <person name="Pangilinan J."/>
            <person name="Park H.-J."/>
            <person name="Ramirez L."/>
            <person name="Alfaro M."/>
            <person name="Sun H."/>
            <person name="Tritt A."/>
            <person name="Yoshinaga Y."/>
            <person name="Zwiers L.-H."/>
            <person name="Turgeon B."/>
            <person name="Goodwin S."/>
            <person name="Spatafora J."/>
            <person name="Crous P."/>
            <person name="Grigoriev I."/>
        </authorList>
    </citation>
    <scope>NUCLEOTIDE SEQUENCE</scope>
    <source>
        <strain evidence="5">CBS 260.36</strain>
    </source>
</reference>
<dbReference type="PROSITE" id="PS50048">
    <property type="entry name" value="ZN2_CY6_FUNGAL_2"/>
    <property type="match status" value="1"/>
</dbReference>
<dbReference type="GO" id="GO:0000981">
    <property type="term" value="F:DNA-binding transcription factor activity, RNA polymerase II-specific"/>
    <property type="evidence" value="ECO:0007669"/>
    <property type="project" value="InterPro"/>
</dbReference>
<gene>
    <name evidence="5" type="ORF">K461DRAFT_70479</name>
</gene>
<feature type="region of interest" description="Disordered" evidence="3">
    <location>
        <begin position="1"/>
        <end position="27"/>
    </location>
</feature>
<dbReference type="PANTHER" id="PTHR47256">
    <property type="entry name" value="ZN(II)2CYS6 TRANSCRIPTION FACTOR (EUROFUNG)-RELATED"/>
    <property type="match status" value="1"/>
</dbReference>
<evidence type="ECO:0000313" key="6">
    <source>
        <dbReference type="Proteomes" id="UP000799439"/>
    </source>
</evidence>
<dbReference type="AlphaFoldDB" id="A0A9P4MHA2"/>
<dbReference type="GO" id="GO:0008270">
    <property type="term" value="F:zinc ion binding"/>
    <property type="evidence" value="ECO:0007669"/>
    <property type="project" value="InterPro"/>
</dbReference>
<evidence type="ECO:0000256" key="3">
    <source>
        <dbReference type="SAM" id="MobiDB-lite"/>
    </source>
</evidence>
<dbReference type="CDD" id="cd12148">
    <property type="entry name" value="fungal_TF_MHR"/>
    <property type="match status" value="1"/>
</dbReference>
<dbReference type="Proteomes" id="UP000799439">
    <property type="component" value="Unassembled WGS sequence"/>
</dbReference>
<dbReference type="CDD" id="cd00067">
    <property type="entry name" value="GAL4"/>
    <property type="match status" value="1"/>
</dbReference>
<dbReference type="Pfam" id="PF04082">
    <property type="entry name" value="Fungal_trans"/>
    <property type="match status" value="1"/>
</dbReference>
<sequence length="706" mass="78302">MAETKRRRIVPTQGSDSEADQDRPHKRQQIGLACNACRRRKSKCSGHRPKCTLCATRGYNCVYEEASEGKQLADLRRAHHQVKDENSDLRDLFKLLKTRPEAEAYSMLNRLRSGDDVSSLMRFAEAGDLTLQSRFTGLSAHTSLLADIPDPNELTHYGIGSAFMMPDSLEFDYADGGSLFPDIASNYQKLSSDHRSDSLFADSPQLSGPSSSASPNQLSSSDKGLLADHHPLYDDVLLTVQPHLWTSVPISRSVMANLISMYLSWSHTIYTVFDERYFVEDLVSGNTNFCSPLLVNATCCLGCVLYTTLDSHARLLGSQFMQCAETLLQAESRPSLTNVAASGILSMVAVLHSKHSLGMNYVSQACQWGRQLGMFHNASNVEKMPHDMLERKMLQAKAVASWGIFKLSATVGLSYPIYPMCPIAPSLPPSLDELDIGCPRTLWPSTRQLGYPVSSYSHFCELASITNDCIIFRQRIMEYVSRNKTLDENTSLKTALYLVQKLVSWKEKLPHGVKVANNCLPAGLDLLMTPHSLILEVLRLFATKYECAAVLYANSVKWLTIYLSTSRNSWGGPPNFIMSCGLLLKGASAALQMSDHGPRANRLFLDCVEMVHEIANASDFLSEALFGLLTKARDVLYPFPERAQFILDELEAKNSIKNTNNDSAFIVDLDIAQKDPTAGSLSGVIKKDQQRKLAQHTLPHPMAANQ</sequence>
<proteinExistence type="predicted"/>
<dbReference type="InterPro" id="IPR001138">
    <property type="entry name" value="Zn2Cys6_DnaBD"/>
</dbReference>
<dbReference type="PROSITE" id="PS00463">
    <property type="entry name" value="ZN2_CY6_FUNGAL_1"/>
    <property type="match status" value="1"/>
</dbReference>
<dbReference type="InterPro" id="IPR036864">
    <property type="entry name" value="Zn2-C6_fun-type_DNA-bd_sf"/>
</dbReference>
<accession>A0A9P4MHA2</accession>
<dbReference type="Pfam" id="PF00172">
    <property type="entry name" value="Zn_clus"/>
    <property type="match status" value="1"/>
</dbReference>
<dbReference type="OrthoDB" id="10261408at2759"/>
<feature type="compositionally biased region" description="Low complexity" evidence="3">
    <location>
        <begin position="201"/>
        <end position="222"/>
    </location>
</feature>
<comment type="caution">
    <text evidence="5">The sequence shown here is derived from an EMBL/GenBank/DDBJ whole genome shotgun (WGS) entry which is preliminary data.</text>
</comment>
<dbReference type="SUPFAM" id="SSF57701">
    <property type="entry name" value="Zn2/Cys6 DNA-binding domain"/>
    <property type="match status" value="1"/>
</dbReference>
<dbReference type="EMBL" id="ML996095">
    <property type="protein sequence ID" value="KAF2147671.1"/>
    <property type="molecule type" value="Genomic_DNA"/>
</dbReference>
<dbReference type="Gene3D" id="4.10.240.10">
    <property type="entry name" value="Zn(2)-C6 fungal-type DNA-binding domain"/>
    <property type="match status" value="1"/>
</dbReference>
<evidence type="ECO:0000313" key="5">
    <source>
        <dbReference type="EMBL" id="KAF2147671.1"/>
    </source>
</evidence>
<organism evidence="5 6">
    <name type="scientific">Myriangium duriaei CBS 260.36</name>
    <dbReference type="NCBI Taxonomy" id="1168546"/>
    <lineage>
        <taxon>Eukaryota</taxon>
        <taxon>Fungi</taxon>
        <taxon>Dikarya</taxon>
        <taxon>Ascomycota</taxon>
        <taxon>Pezizomycotina</taxon>
        <taxon>Dothideomycetes</taxon>
        <taxon>Dothideomycetidae</taxon>
        <taxon>Myriangiales</taxon>
        <taxon>Myriangiaceae</taxon>
        <taxon>Myriangium</taxon>
    </lineage>
</organism>
<dbReference type="PANTHER" id="PTHR47256:SF1">
    <property type="entry name" value="ZN(II)2CYS6 TRANSCRIPTION FACTOR (EUROFUNG)"/>
    <property type="match status" value="1"/>
</dbReference>
<evidence type="ECO:0000259" key="4">
    <source>
        <dbReference type="PROSITE" id="PS50048"/>
    </source>
</evidence>
<keyword evidence="6" id="KW-1185">Reference proteome</keyword>
<evidence type="ECO:0000256" key="1">
    <source>
        <dbReference type="ARBA" id="ARBA00022723"/>
    </source>
</evidence>
<evidence type="ECO:0000256" key="2">
    <source>
        <dbReference type="ARBA" id="ARBA00023242"/>
    </source>
</evidence>
<dbReference type="GO" id="GO:0006351">
    <property type="term" value="P:DNA-templated transcription"/>
    <property type="evidence" value="ECO:0007669"/>
    <property type="project" value="InterPro"/>
</dbReference>
<dbReference type="InterPro" id="IPR007219">
    <property type="entry name" value="XnlR_reg_dom"/>
</dbReference>
<keyword evidence="2" id="KW-0539">Nucleus</keyword>
<name>A0A9P4MHA2_9PEZI</name>
<feature type="domain" description="Zn(2)-C6 fungal-type" evidence="4">
    <location>
        <begin position="33"/>
        <end position="63"/>
    </location>
</feature>
<dbReference type="GO" id="GO:0003677">
    <property type="term" value="F:DNA binding"/>
    <property type="evidence" value="ECO:0007669"/>
    <property type="project" value="InterPro"/>
</dbReference>
<dbReference type="InterPro" id="IPR053187">
    <property type="entry name" value="Notoamide_regulator"/>
</dbReference>
<feature type="region of interest" description="Disordered" evidence="3">
    <location>
        <begin position="195"/>
        <end position="222"/>
    </location>
</feature>
<dbReference type="SMART" id="SM00066">
    <property type="entry name" value="GAL4"/>
    <property type="match status" value="1"/>
</dbReference>